<proteinExistence type="inferred from homology"/>
<dbReference type="InterPro" id="IPR010065">
    <property type="entry name" value="AA_ABC_transptr_permease_3TM"/>
</dbReference>
<evidence type="ECO:0000313" key="12">
    <source>
        <dbReference type="Proteomes" id="UP000216354"/>
    </source>
</evidence>
<dbReference type="PANTHER" id="PTHR30614:SF35">
    <property type="entry name" value="ABC TRANSPORTER PERMEASE PROTEIN"/>
    <property type="match status" value="1"/>
</dbReference>
<dbReference type="NCBIfam" id="TIGR01726">
    <property type="entry name" value="HEQRo_perm_3TM"/>
    <property type="match status" value="1"/>
</dbReference>
<feature type="domain" description="ABC transmembrane type-1" evidence="9">
    <location>
        <begin position="21"/>
        <end position="209"/>
    </location>
</feature>
<dbReference type="PROSITE" id="PS50928">
    <property type="entry name" value="ABC_TM1"/>
    <property type="match status" value="1"/>
</dbReference>
<comment type="caution">
    <text evidence="10">The sequence shown here is derived from an EMBL/GenBank/DDBJ whole genome shotgun (WGS) entry which is preliminary data.</text>
</comment>
<dbReference type="InterPro" id="IPR043429">
    <property type="entry name" value="ArtM/GltK/GlnP/TcyL/YhdX-like"/>
</dbReference>
<feature type="transmembrane region" description="Helical" evidence="8">
    <location>
        <begin position="20"/>
        <end position="45"/>
    </location>
</feature>
<evidence type="ECO:0000256" key="8">
    <source>
        <dbReference type="RuleBase" id="RU363032"/>
    </source>
</evidence>
<evidence type="ECO:0000256" key="1">
    <source>
        <dbReference type="ARBA" id="ARBA00004429"/>
    </source>
</evidence>
<dbReference type="Pfam" id="PF00528">
    <property type="entry name" value="BPD_transp_1"/>
    <property type="match status" value="1"/>
</dbReference>
<keyword evidence="4" id="KW-1003">Cell membrane</keyword>
<dbReference type="GO" id="GO:0043190">
    <property type="term" value="C:ATP-binding cassette (ABC) transporter complex"/>
    <property type="evidence" value="ECO:0007669"/>
    <property type="project" value="InterPro"/>
</dbReference>
<evidence type="ECO:0000256" key="5">
    <source>
        <dbReference type="ARBA" id="ARBA00022692"/>
    </source>
</evidence>
<organism evidence="10 13">
    <name type="scientific">Bordetella genomosp. 1</name>
    <dbReference type="NCBI Taxonomy" id="1395607"/>
    <lineage>
        <taxon>Bacteria</taxon>
        <taxon>Pseudomonadati</taxon>
        <taxon>Pseudomonadota</taxon>
        <taxon>Betaproteobacteria</taxon>
        <taxon>Burkholderiales</taxon>
        <taxon>Alcaligenaceae</taxon>
        <taxon>Bordetella</taxon>
    </lineage>
</organism>
<sequence length="222" mass="23719">MAYEFDFTAIAGYTPVLLKGVGVTCTLILVGGVAGVALGVGCAWLRTQGPAWLRGPVVAYIELMRNTPFLIQLFFIFFGLPAVGVQMGEMSAACLAMTLNLGAYSAEIVRAGVAATPRGQFEAGASLALTRTQVFRHIVLAPALKRVWPALSSQIVVVMLGSAVVSQIAAQDLSFAANFIQSRNFRAFEVYFVTTAIYLGLAIVLRQLLRLIGARLFRSPGS</sequence>
<dbReference type="AlphaFoldDB" id="A0A261SVE4"/>
<dbReference type="InterPro" id="IPR035906">
    <property type="entry name" value="MetI-like_sf"/>
</dbReference>
<comment type="similarity">
    <text evidence="2">Belongs to the binding-protein-dependent transport system permease family. HisMQ subfamily.</text>
</comment>
<accession>A0A261SVE4</accession>
<evidence type="ECO:0000313" key="11">
    <source>
        <dbReference type="EMBL" id="OZI68467.1"/>
    </source>
</evidence>
<dbReference type="Proteomes" id="UP000217005">
    <property type="component" value="Unassembled WGS sequence"/>
</dbReference>
<evidence type="ECO:0000256" key="3">
    <source>
        <dbReference type="ARBA" id="ARBA00022448"/>
    </source>
</evidence>
<feature type="transmembrane region" description="Helical" evidence="8">
    <location>
        <begin position="66"/>
        <end position="84"/>
    </location>
</feature>
<keyword evidence="7 8" id="KW-0472">Membrane</keyword>
<comment type="subcellular location">
    <subcellularLocation>
        <location evidence="1">Cell inner membrane</location>
        <topology evidence="1">Multi-pass membrane protein</topology>
    </subcellularLocation>
    <subcellularLocation>
        <location evidence="8">Cell membrane</location>
        <topology evidence="8">Multi-pass membrane protein</topology>
    </subcellularLocation>
</comment>
<dbReference type="GO" id="GO:0022857">
    <property type="term" value="F:transmembrane transporter activity"/>
    <property type="evidence" value="ECO:0007669"/>
    <property type="project" value="InterPro"/>
</dbReference>
<keyword evidence="3 8" id="KW-0813">Transport</keyword>
<keyword evidence="5 8" id="KW-0812">Transmembrane</keyword>
<dbReference type="InterPro" id="IPR000515">
    <property type="entry name" value="MetI-like"/>
</dbReference>
<dbReference type="PANTHER" id="PTHR30614">
    <property type="entry name" value="MEMBRANE COMPONENT OF AMINO ACID ABC TRANSPORTER"/>
    <property type="match status" value="1"/>
</dbReference>
<name>A0A261SVE4_9BORD</name>
<feature type="transmembrane region" description="Helical" evidence="8">
    <location>
        <begin position="147"/>
        <end position="170"/>
    </location>
</feature>
<keyword evidence="6 8" id="KW-1133">Transmembrane helix</keyword>
<keyword evidence="12" id="KW-1185">Reference proteome</keyword>
<dbReference type="Proteomes" id="UP000216354">
    <property type="component" value="Unassembled WGS sequence"/>
</dbReference>
<evidence type="ECO:0000256" key="4">
    <source>
        <dbReference type="ARBA" id="ARBA00022475"/>
    </source>
</evidence>
<reference evidence="10 13" key="1">
    <citation type="submission" date="2017-05" db="EMBL/GenBank/DDBJ databases">
        <title>Complete and WGS of Bordetella genogroups.</title>
        <authorList>
            <person name="Spilker T."/>
            <person name="LiPuma J."/>
        </authorList>
    </citation>
    <scope>NUCLEOTIDE SEQUENCE [LARGE SCALE GENOMIC DNA]</scope>
    <source>
        <strain evidence="10 13">AU17610</strain>
    </source>
</reference>
<evidence type="ECO:0000259" key="9">
    <source>
        <dbReference type="PROSITE" id="PS50928"/>
    </source>
</evidence>
<dbReference type="RefSeq" id="WP_094824391.1">
    <property type="nucleotide sequence ID" value="NZ_NEVL01000001.1"/>
</dbReference>
<evidence type="ECO:0000313" key="10">
    <source>
        <dbReference type="EMBL" id="OZI40273.1"/>
    </source>
</evidence>
<dbReference type="SUPFAM" id="SSF161098">
    <property type="entry name" value="MetI-like"/>
    <property type="match status" value="1"/>
</dbReference>
<feature type="transmembrane region" description="Helical" evidence="8">
    <location>
        <begin position="190"/>
        <end position="209"/>
    </location>
</feature>
<reference evidence="11 12" key="2">
    <citation type="submission" date="2017-05" db="EMBL/GenBank/DDBJ databases">
        <title>Complete and WGS of Bordetella genogroups.</title>
        <authorList>
            <person name="Spilker T."/>
            <person name="Lipuma J."/>
        </authorList>
    </citation>
    <scope>NUCLEOTIDE SEQUENCE [LARGE SCALE GENOMIC DNA]</scope>
    <source>
        <strain evidence="11 12">AU9795</strain>
    </source>
</reference>
<dbReference type="Gene3D" id="1.10.3720.10">
    <property type="entry name" value="MetI-like"/>
    <property type="match status" value="1"/>
</dbReference>
<dbReference type="GO" id="GO:0006865">
    <property type="term" value="P:amino acid transport"/>
    <property type="evidence" value="ECO:0007669"/>
    <property type="project" value="TreeGrafter"/>
</dbReference>
<evidence type="ECO:0000256" key="6">
    <source>
        <dbReference type="ARBA" id="ARBA00022989"/>
    </source>
</evidence>
<evidence type="ECO:0000313" key="13">
    <source>
        <dbReference type="Proteomes" id="UP000217005"/>
    </source>
</evidence>
<dbReference type="EMBL" id="NEVR01000001">
    <property type="protein sequence ID" value="OZI68467.1"/>
    <property type="molecule type" value="Genomic_DNA"/>
</dbReference>
<gene>
    <name evidence="11" type="ORF">CAL27_03115</name>
    <name evidence="10" type="ORF">CEG14_00450</name>
</gene>
<dbReference type="OrthoDB" id="6580405at2"/>
<evidence type="ECO:0000256" key="7">
    <source>
        <dbReference type="ARBA" id="ARBA00023136"/>
    </source>
</evidence>
<dbReference type="CDD" id="cd06261">
    <property type="entry name" value="TM_PBP2"/>
    <property type="match status" value="1"/>
</dbReference>
<protein>
    <submittedName>
        <fullName evidence="10">Polar amino acid ABC transporter permease</fullName>
    </submittedName>
</protein>
<evidence type="ECO:0000256" key="2">
    <source>
        <dbReference type="ARBA" id="ARBA00010072"/>
    </source>
</evidence>
<dbReference type="EMBL" id="NEVL01000001">
    <property type="protein sequence ID" value="OZI40273.1"/>
    <property type="molecule type" value="Genomic_DNA"/>
</dbReference>